<evidence type="ECO:0000259" key="1">
    <source>
        <dbReference type="PROSITE" id="PS51186"/>
    </source>
</evidence>
<dbReference type="EMBL" id="LYBM01000040">
    <property type="protein sequence ID" value="ODA31141.1"/>
    <property type="molecule type" value="Genomic_DNA"/>
</dbReference>
<dbReference type="InterPro" id="IPR016181">
    <property type="entry name" value="Acyl_CoA_acyltransferase"/>
</dbReference>
<protein>
    <submittedName>
        <fullName evidence="2">Acetyltransferase</fullName>
    </submittedName>
</protein>
<dbReference type="RefSeq" id="WP_068904745.1">
    <property type="nucleotide sequence ID" value="NZ_JBHUIF010000003.1"/>
</dbReference>
<evidence type="ECO:0000313" key="2">
    <source>
        <dbReference type="EMBL" id="ODA31141.1"/>
    </source>
</evidence>
<name>A0A1C3ED36_9GAMM</name>
<organism evidence="2 3">
    <name type="scientific">Veronia pacifica</name>
    <dbReference type="NCBI Taxonomy" id="1080227"/>
    <lineage>
        <taxon>Bacteria</taxon>
        <taxon>Pseudomonadati</taxon>
        <taxon>Pseudomonadota</taxon>
        <taxon>Gammaproteobacteria</taxon>
        <taxon>Vibrionales</taxon>
        <taxon>Vibrionaceae</taxon>
        <taxon>Veronia</taxon>
    </lineage>
</organism>
<dbReference type="Gene3D" id="3.40.630.30">
    <property type="match status" value="1"/>
</dbReference>
<accession>A0A1C3ED36</accession>
<comment type="caution">
    <text evidence="2">The sequence shown here is derived from an EMBL/GenBank/DDBJ whole genome shotgun (WGS) entry which is preliminary data.</text>
</comment>
<dbReference type="SUPFAM" id="SSF55729">
    <property type="entry name" value="Acyl-CoA N-acyltransferases (Nat)"/>
    <property type="match status" value="1"/>
</dbReference>
<proteinExistence type="predicted"/>
<dbReference type="PROSITE" id="PS51186">
    <property type="entry name" value="GNAT"/>
    <property type="match status" value="1"/>
</dbReference>
<dbReference type="OrthoDB" id="2350893at2"/>
<sequence>MQNKKVQEAYKSYFIFNNQRTLSTDLLSELVIKESPCITTYIDKTRRYDNQIIIKDICDEDILANSLMLFDSNLSPEICVEPKASSPEINTWLTDHGFIRTFEHEFLQIENLSAIDIKSTADTIRVERLEESNADAFLALLKTSGLQCSDNIWLQKRSLYCTDTFRCYVALIDGKPCAWATSFIDGDYAILANAFTQEEYRGKGCQTALLSSRIKDAIENDVKVLLTDVEANSISGRNCQSFGFSSVGVRSVWCRKRVE</sequence>
<dbReference type="InterPro" id="IPR000182">
    <property type="entry name" value="GNAT_dom"/>
</dbReference>
<dbReference type="Proteomes" id="UP000094936">
    <property type="component" value="Unassembled WGS sequence"/>
</dbReference>
<evidence type="ECO:0000313" key="3">
    <source>
        <dbReference type="Proteomes" id="UP000094936"/>
    </source>
</evidence>
<dbReference type="GO" id="GO:0016747">
    <property type="term" value="F:acyltransferase activity, transferring groups other than amino-acyl groups"/>
    <property type="evidence" value="ECO:0007669"/>
    <property type="project" value="InterPro"/>
</dbReference>
<dbReference type="CDD" id="cd04301">
    <property type="entry name" value="NAT_SF"/>
    <property type="match status" value="1"/>
</dbReference>
<feature type="domain" description="N-acetyltransferase" evidence="1">
    <location>
        <begin position="124"/>
        <end position="259"/>
    </location>
</feature>
<reference evidence="2 3" key="1">
    <citation type="submission" date="2016-05" db="EMBL/GenBank/DDBJ databases">
        <title>Genomic Taxonomy of the Vibrionaceae.</title>
        <authorList>
            <person name="Gomez-Gil B."/>
            <person name="Enciso-Ibarra J."/>
        </authorList>
    </citation>
    <scope>NUCLEOTIDE SEQUENCE [LARGE SCALE GENOMIC DNA]</scope>
    <source>
        <strain evidence="2 3">CAIM 1920</strain>
    </source>
</reference>
<dbReference type="AlphaFoldDB" id="A0A1C3ED36"/>
<dbReference type="Pfam" id="PF00583">
    <property type="entry name" value="Acetyltransf_1"/>
    <property type="match status" value="1"/>
</dbReference>
<keyword evidence="3" id="KW-1185">Reference proteome</keyword>
<keyword evidence="2" id="KW-0808">Transferase</keyword>
<gene>
    <name evidence="2" type="ORF">A8L45_17970</name>
</gene>